<feature type="compositionally biased region" description="Polar residues" evidence="5">
    <location>
        <begin position="505"/>
        <end position="528"/>
    </location>
</feature>
<keyword evidence="8" id="KW-1185">Reference proteome</keyword>
<dbReference type="eggNOG" id="ENOG502QT38">
    <property type="taxonomic scope" value="Eukaryota"/>
</dbReference>
<dbReference type="InterPro" id="IPR019787">
    <property type="entry name" value="Znf_PHD-finger"/>
</dbReference>
<feature type="region of interest" description="Disordered" evidence="5">
    <location>
        <begin position="392"/>
        <end position="412"/>
    </location>
</feature>
<reference evidence="7" key="1">
    <citation type="submission" date="2015-04" db="UniProtKB">
        <authorList>
            <consortium name="EnsemblPlants"/>
        </authorList>
    </citation>
    <scope>IDENTIFICATION</scope>
</reference>
<dbReference type="Pfam" id="PF25073">
    <property type="entry name" value="DUF7797"/>
    <property type="match status" value="1"/>
</dbReference>
<feature type="compositionally biased region" description="Basic and acidic residues" evidence="5">
    <location>
        <begin position="891"/>
        <end position="917"/>
    </location>
</feature>
<dbReference type="InterPro" id="IPR056699">
    <property type="entry name" value="DUF7797"/>
</dbReference>
<organism evidence="7">
    <name type="scientific">Oryza punctata</name>
    <name type="common">Red rice</name>
    <dbReference type="NCBI Taxonomy" id="4537"/>
    <lineage>
        <taxon>Eukaryota</taxon>
        <taxon>Viridiplantae</taxon>
        <taxon>Streptophyta</taxon>
        <taxon>Embryophyta</taxon>
        <taxon>Tracheophyta</taxon>
        <taxon>Spermatophyta</taxon>
        <taxon>Magnoliopsida</taxon>
        <taxon>Liliopsida</taxon>
        <taxon>Poales</taxon>
        <taxon>Poaceae</taxon>
        <taxon>BOP clade</taxon>
        <taxon>Oryzoideae</taxon>
        <taxon>Oryzeae</taxon>
        <taxon>Oryzinae</taxon>
        <taxon>Oryza</taxon>
    </lineage>
</organism>
<dbReference type="SMART" id="SM00249">
    <property type="entry name" value="PHD"/>
    <property type="match status" value="1"/>
</dbReference>
<keyword evidence="2 4" id="KW-0863">Zinc-finger</keyword>
<keyword evidence="3" id="KW-0862">Zinc</keyword>
<dbReference type="Gramene" id="OPUNC02G28070.1">
    <property type="protein sequence ID" value="OPUNC02G28070.1"/>
    <property type="gene ID" value="OPUNC02G28070"/>
</dbReference>
<keyword evidence="1" id="KW-0479">Metal-binding</keyword>
<dbReference type="Proteomes" id="UP000026962">
    <property type="component" value="Chromosome 2"/>
</dbReference>
<dbReference type="OMA" id="AIMDMES"/>
<evidence type="ECO:0000256" key="3">
    <source>
        <dbReference type="ARBA" id="ARBA00022833"/>
    </source>
</evidence>
<sequence>MGDAAAASPPAALGKRRRGGDGEGLRRVAEIVMVLAAAGEVRGGREPTAAERALAAEARERLASVVAEGAVRPKDLFPGEAVRALVEDLGLNRARDPAAMGFRPPKASIADRLMLTKRKMEEVKESPVQPTTSTAQTITSSGTADFQGFHGAPKFAVGVPRNLPPVAALPATAPVTSASLVTLKPPGSSPVKSANNPSVVTMPHMAPSHLKSDKGVNGPPNLVRTGATYGNLNKSFHDTCARSNPNAVQSSNPVVKNQDTKTVSIDATAGNPLTGHHATPSVAPVPPKPTFANHGEIAKSVQRVLHQPANHPSWIPPSTEYMRSPLDCQICKVAIMDMESLLVCDACEKGAHLKCLQHYGNKGVPKAEWHCPTCLTKSKGKPLPPKYGKVTRTAVEPKATPPPAGTQVSSQGAAENIAVKENHQKVAVNGNLLNQNSTQAGSAVQSSTVLALGVTSAGAQSQVLSISRLPEGNLNNDAALSSEKMGNVGPCSSIAHCNEKPPDELQSSGLPANSKTGTQSGKSPNEEVSSILVSGCVDSTNDTLHGQKSHEISGEKCSDNSSIVASEANIKSKAASELISGSDVEMADNDIPPMDQTNNIATEDKPSTQETSEAHKMEVVEVSANNGIQISQGGSAATEENLHTEVTSVPHMINDVAMATNAGTPICPSNNVAVEEKSQSTVISEVCTTKDTKMTINATLDKNTNVATEENPLPESISATEDADMITDTGIPTNQTQEANGLPENGRKEHTLGETDKHKSDHSALPDMSTAPQVTSNGVMHSKDEAVCGHEEAIMMKPPVVRLPETSDLRRPGTRSLGSWDVNWLRVATCNVPEGVSDGEEPVRRPGEDVGGHRPPRVTSDDVVTTDAGGGRCSSGDNHDENASGGGGGGHDGDDGHVVERTYARGHDWRRREDGRHTVTRIAAFRLDQMSRTNQSSRSREW</sequence>
<dbReference type="PANTHER" id="PTHR47527">
    <property type="entry name" value="RING/FYVE/PHD ZINC FINGER SUPERFAMILY PROTEIN"/>
    <property type="match status" value="1"/>
</dbReference>
<dbReference type="PROSITE" id="PS50016">
    <property type="entry name" value="ZF_PHD_2"/>
    <property type="match status" value="1"/>
</dbReference>
<dbReference type="InterPro" id="IPR013083">
    <property type="entry name" value="Znf_RING/FYVE/PHD"/>
</dbReference>
<dbReference type="SUPFAM" id="SSF57903">
    <property type="entry name" value="FYVE/PHD zinc finger"/>
    <property type="match status" value="1"/>
</dbReference>
<dbReference type="InterPro" id="IPR011011">
    <property type="entry name" value="Znf_FYVE_PHD"/>
</dbReference>
<evidence type="ECO:0000256" key="1">
    <source>
        <dbReference type="ARBA" id="ARBA00022723"/>
    </source>
</evidence>
<name>A0A0E0K4I9_ORYPU</name>
<feature type="compositionally biased region" description="Basic and acidic residues" evidence="5">
    <location>
        <begin position="745"/>
        <end position="764"/>
    </location>
</feature>
<dbReference type="EnsemblPlants" id="OPUNC02G28070.1">
    <property type="protein sequence ID" value="OPUNC02G28070.1"/>
    <property type="gene ID" value="OPUNC02G28070"/>
</dbReference>
<feature type="region of interest" description="Disordered" evidence="5">
    <location>
        <begin position="267"/>
        <end position="286"/>
    </location>
</feature>
<evidence type="ECO:0000313" key="7">
    <source>
        <dbReference type="EnsemblPlants" id="OPUNC02G28070.1"/>
    </source>
</evidence>
<evidence type="ECO:0000313" key="8">
    <source>
        <dbReference type="Proteomes" id="UP000026962"/>
    </source>
</evidence>
<dbReference type="STRING" id="4537.A0A0E0K4I9"/>
<feature type="compositionally biased region" description="Basic and acidic residues" evidence="5">
    <location>
        <begin position="841"/>
        <end position="852"/>
    </location>
</feature>
<reference evidence="7" key="2">
    <citation type="submission" date="2018-05" db="EMBL/GenBank/DDBJ databases">
        <title>OpunRS2 (Oryza punctata Reference Sequence Version 2).</title>
        <authorList>
            <person name="Zhang J."/>
            <person name="Kudrna D."/>
            <person name="Lee S."/>
            <person name="Talag J."/>
            <person name="Welchert J."/>
            <person name="Wing R.A."/>
        </authorList>
    </citation>
    <scope>NUCLEOTIDE SEQUENCE [LARGE SCALE GENOMIC DNA]</scope>
</reference>
<evidence type="ECO:0000256" key="4">
    <source>
        <dbReference type="PROSITE-ProRule" id="PRU00146"/>
    </source>
</evidence>
<feature type="region of interest" description="Disordered" evidence="5">
    <location>
        <begin position="492"/>
        <end position="528"/>
    </location>
</feature>
<dbReference type="PANTHER" id="PTHR47527:SF3">
    <property type="entry name" value="RING_FYVE_PHD ZINC FINGER SUPERFAMILY PROTEIN"/>
    <property type="match status" value="1"/>
</dbReference>
<feature type="domain" description="PHD-type" evidence="6">
    <location>
        <begin position="325"/>
        <end position="377"/>
    </location>
</feature>
<dbReference type="InterPro" id="IPR001965">
    <property type="entry name" value="Znf_PHD"/>
</dbReference>
<feature type="compositionally biased region" description="Low complexity" evidence="5">
    <location>
        <begin position="1"/>
        <end position="12"/>
    </location>
</feature>
<feature type="region of interest" description="Disordered" evidence="5">
    <location>
        <begin position="833"/>
        <end position="917"/>
    </location>
</feature>
<proteinExistence type="predicted"/>
<dbReference type="Pfam" id="PF00628">
    <property type="entry name" value="PHD"/>
    <property type="match status" value="1"/>
</dbReference>
<feature type="compositionally biased region" description="Polar residues" evidence="5">
    <location>
        <begin position="730"/>
        <end position="739"/>
    </location>
</feature>
<protein>
    <recommendedName>
        <fullName evidence="6">PHD-type domain-containing protein</fullName>
    </recommendedName>
</protein>
<feature type="region of interest" description="Disordered" evidence="5">
    <location>
        <begin position="1"/>
        <end position="21"/>
    </location>
</feature>
<accession>A0A0E0K4I9</accession>
<dbReference type="CDD" id="cd15489">
    <property type="entry name" value="PHD_SF"/>
    <property type="match status" value="1"/>
</dbReference>
<evidence type="ECO:0000256" key="2">
    <source>
        <dbReference type="ARBA" id="ARBA00022771"/>
    </source>
</evidence>
<evidence type="ECO:0000256" key="5">
    <source>
        <dbReference type="SAM" id="MobiDB-lite"/>
    </source>
</evidence>
<dbReference type="AlphaFoldDB" id="A0A0E0K4I9"/>
<feature type="region of interest" description="Disordered" evidence="5">
    <location>
        <begin position="730"/>
        <end position="776"/>
    </location>
</feature>
<dbReference type="GO" id="GO:0008270">
    <property type="term" value="F:zinc ion binding"/>
    <property type="evidence" value="ECO:0007669"/>
    <property type="project" value="UniProtKB-KW"/>
</dbReference>
<evidence type="ECO:0000259" key="6">
    <source>
        <dbReference type="PROSITE" id="PS50016"/>
    </source>
</evidence>
<dbReference type="Gene3D" id="3.30.40.10">
    <property type="entry name" value="Zinc/RING finger domain, C3HC4 (zinc finger)"/>
    <property type="match status" value="1"/>
</dbReference>